<feature type="region of interest" description="Disordered" evidence="1">
    <location>
        <begin position="114"/>
        <end position="169"/>
    </location>
</feature>
<protein>
    <submittedName>
        <fullName evidence="3">Integral membrane protein</fullName>
    </submittedName>
</protein>
<dbReference type="Proteomes" id="UP000749293">
    <property type="component" value="Unassembled WGS sequence"/>
</dbReference>
<accession>A0A9P4Z5B0</accession>
<feature type="transmembrane region" description="Helical" evidence="2">
    <location>
        <begin position="78"/>
        <end position="99"/>
    </location>
</feature>
<keyword evidence="4" id="KW-1185">Reference proteome</keyword>
<organism evidence="3 4">
    <name type="scientific">Geosmithia morbida</name>
    <dbReference type="NCBI Taxonomy" id="1094350"/>
    <lineage>
        <taxon>Eukaryota</taxon>
        <taxon>Fungi</taxon>
        <taxon>Dikarya</taxon>
        <taxon>Ascomycota</taxon>
        <taxon>Pezizomycotina</taxon>
        <taxon>Sordariomycetes</taxon>
        <taxon>Hypocreomycetidae</taxon>
        <taxon>Hypocreales</taxon>
        <taxon>Bionectriaceae</taxon>
        <taxon>Geosmithia</taxon>
    </lineage>
</organism>
<feature type="region of interest" description="Disordered" evidence="1">
    <location>
        <begin position="47"/>
        <end position="67"/>
    </location>
</feature>
<dbReference type="AlphaFoldDB" id="A0A9P4Z5B0"/>
<sequence>MRVVIALSTATTGVCDDVCQGAELNSVATWFRNMCNVDDAAKNTDTTTATATDSASETGSHRKNTGGGGDWLSNHWKWVIMLVVLVVAIVGIWVGACIFRRRYLKKKEQQKFTLKNPGGVSPEGVVGAAGASGTPGAAGPDAAARQSTPAQSGVSSSPSEKIRRWTGRS</sequence>
<comment type="caution">
    <text evidence="3">The sequence shown here is derived from an EMBL/GenBank/DDBJ whole genome shotgun (WGS) entry which is preliminary data.</text>
</comment>
<dbReference type="RefSeq" id="XP_035325611.1">
    <property type="nucleotide sequence ID" value="XM_035462681.1"/>
</dbReference>
<dbReference type="EMBL" id="JAANYQ010000001">
    <property type="protein sequence ID" value="KAF4126959.1"/>
    <property type="molecule type" value="Genomic_DNA"/>
</dbReference>
<evidence type="ECO:0000313" key="4">
    <source>
        <dbReference type="Proteomes" id="UP000749293"/>
    </source>
</evidence>
<feature type="compositionally biased region" description="Low complexity" evidence="1">
    <location>
        <begin position="117"/>
        <end position="144"/>
    </location>
</feature>
<keyword evidence="2" id="KW-1133">Transmembrane helix</keyword>
<proteinExistence type="predicted"/>
<reference evidence="3" key="1">
    <citation type="submission" date="2020-03" db="EMBL/GenBank/DDBJ databases">
        <title>Site-based positive gene gene selection in Geosmithia morbida across the United States reveals a broad range of putative effectors and factors for local host and environmental adapation.</title>
        <authorList>
            <person name="Onufrak A."/>
            <person name="Murdoch R.W."/>
            <person name="Gazis R."/>
            <person name="Huff M."/>
            <person name="Staton M."/>
            <person name="Klingeman W."/>
            <person name="Hadziabdic D."/>
        </authorList>
    </citation>
    <scope>NUCLEOTIDE SEQUENCE</scope>
    <source>
        <strain evidence="3">1262</strain>
    </source>
</reference>
<gene>
    <name evidence="3" type="ORF">GMORB2_0696</name>
</gene>
<keyword evidence="2" id="KW-0472">Membrane</keyword>
<name>A0A9P4Z5B0_9HYPO</name>
<dbReference type="OrthoDB" id="5426355at2759"/>
<evidence type="ECO:0000313" key="3">
    <source>
        <dbReference type="EMBL" id="KAF4126959.1"/>
    </source>
</evidence>
<dbReference type="GeneID" id="55966926"/>
<evidence type="ECO:0000256" key="2">
    <source>
        <dbReference type="SAM" id="Phobius"/>
    </source>
</evidence>
<feature type="compositionally biased region" description="Polar residues" evidence="1">
    <location>
        <begin position="145"/>
        <end position="159"/>
    </location>
</feature>
<keyword evidence="2" id="KW-0812">Transmembrane</keyword>
<evidence type="ECO:0000256" key="1">
    <source>
        <dbReference type="SAM" id="MobiDB-lite"/>
    </source>
</evidence>